<dbReference type="STRING" id="1796646.A4V02_11140"/>
<dbReference type="KEGG" id="pary:A4V02_11140"/>
<gene>
    <name evidence="2" type="ORF">A4V02_11140</name>
</gene>
<name>A0A1B1SBQ0_9BACT</name>
<dbReference type="AlphaFoldDB" id="A0A1B1SBQ0"/>
<accession>A0A1Z2XGX9</accession>
<evidence type="ECO:0000313" key="3">
    <source>
        <dbReference type="Proteomes" id="UP000186351"/>
    </source>
</evidence>
<evidence type="ECO:0000313" key="2">
    <source>
        <dbReference type="EMBL" id="ANU64208.1"/>
    </source>
</evidence>
<sequence length="298" mass="31940">MIKSLSKLMLGCAVTLTACSQGVDDAASDLGLGDVSVPGQGATVTMALSRAAAFEFIQAGIQKFTVYVYKVERRGSALFMEKEFDVNEPCIDFEFPLGETYQTFAVANASGVTDKETCETAVIHLDPKGGSDVWLTSPVRFSTDKSVSEVSLEMRRVVSRLTFAAAENDTPDGQALLASQTDFDRIDVTFKNVADAYLVSKMQAQLSEVTVSVDAASQYGATIYTFETRNTGVNGALSLSYMKGGVQVNTSSSDLDVNSPYTSGAAYTLKVPVTDINYMADEWARSAMSPLTVTISDL</sequence>
<dbReference type="EMBL" id="CP015402">
    <property type="protein sequence ID" value="ANU64208.1"/>
    <property type="molecule type" value="Genomic_DNA"/>
</dbReference>
<dbReference type="PROSITE" id="PS51257">
    <property type="entry name" value="PROKAR_LIPOPROTEIN"/>
    <property type="match status" value="1"/>
</dbReference>
<accession>A0A1B1SBQ0</accession>
<dbReference type="Proteomes" id="UP000186351">
    <property type="component" value="Chromosome"/>
</dbReference>
<feature type="chain" id="PRO_5008529423" description="Fimbrillin family protein" evidence="1">
    <location>
        <begin position="21"/>
        <end position="298"/>
    </location>
</feature>
<dbReference type="RefSeq" id="WP_068961498.1">
    <property type="nucleotide sequence ID" value="NZ_CAJTAP010000001.1"/>
</dbReference>
<reference evidence="3" key="1">
    <citation type="submission" date="2016-04" db="EMBL/GenBank/DDBJ databases">
        <title>Complete Genome Sequences of Twelve Strains of a Stable Defined Moderately Diverse Mouse Microbiota 2 (sDMDMm2).</title>
        <authorList>
            <person name="Uchimura Y."/>
            <person name="Wyss M."/>
            <person name="Brugiroux S."/>
            <person name="Limenitakis J.P."/>
            <person name="Stecher B."/>
            <person name="McCoy K.D."/>
            <person name="Macpherson A.J."/>
        </authorList>
    </citation>
    <scope>NUCLEOTIDE SEQUENCE [LARGE SCALE GENOMIC DNA]</scope>
    <source>
        <strain evidence="3">YL27</strain>
    </source>
</reference>
<keyword evidence="3" id="KW-1185">Reference proteome</keyword>
<protein>
    <recommendedName>
        <fullName evidence="4">Fimbrillin family protein</fullName>
    </recommendedName>
</protein>
<organism evidence="2 3">
    <name type="scientific">Muribaculum intestinale</name>
    <dbReference type="NCBI Taxonomy" id="1796646"/>
    <lineage>
        <taxon>Bacteria</taxon>
        <taxon>Pseudomonadati</taxon>
        <taxon>Bacteroidota</taxon>
        <taxon>Bacteroidia</taxon>
        <taxon>Bacteroidales</taxon>
        <taxon>Muribaculaceae</taxon>
        <taxon>Muribaculum</taxon>
    </lineage>
</organism>
<evidence type="ECO:0000256" key="1">
    <source>
        <dbReference type="SAM" id="SignalP"/>
    </source>
</evidence>
<proteinExistence type="predicted"/>
<feature type="signal peptide" evidence="1">
    <location>
        <begin position="1"/>
        <end position="20"/>
    </location>
</feature>
<evidence type="ECO:0008006" key="4">
    <source>
        <dbReference type="Google" id="ProtNLM"/>
    </source>
</evidence>
<dbReference type="GeneID" id="65537426"/>
<keyword evidence="1" id="KW-0732">Signal</keyword>